<feature type="domain" description="Acetyl-CoA hydrolase/transferase N-terminal" evidence="4">
    <location>
        <begin position="191"/>
        <end position="346"/>
    </location>
</feature>
<dbReference type="Gene3D" id="3.40.1080.20">
    <property type="entry name" value="Acetyl-CoA hydrolase/transferase C-terminal domain"/>
    <property type="match status" value="1"/>
</dbReference>
<dbReference type="InterPro" id="IPR046433">
    <property type="entry name" value="ActCoA_hydro"/>
</dbReference>
<comment type="caution">
    <text evidence="6">The sequence shown here is derived from an EMBL/GenBank/DDBJ whole genome shotgun (WGS) entry which is preliminary data.</text>
</comment>
<dbReference type="InterPro" id="IPR038460">
    <property type="entry name" value="AcetylCoA_hyd_C_sf"/>
</dbReference>
<keyword evidence="7" id="KW-1185">Reference proteome</keyword>
<name>A0A2J7QD74_9NEOP</name>
<reference evidence="6 7" key="1">
    <citation type="submission" date="2017-12" db="EMBL/GenBank/DDBJ databases">
        <title>Hemimetabolous genomes reveal molecular basis of termite eusociality.</title>
        <authorList>
            <person name="Harrison M.C."/>
            <person name="Jongepier E."/>
            <person name="Robertson H.M."/>
            <person name="Arning N."/>
            <person name="Bitard-Feildel T."/>
            <person name="Chao H."/>
            <person name="Childers C.P."/>
            <person name="Dinh H."/>
            <person name="Doddapaneni H."/>
            <person name="Dugan S."/>
            <person name="Gowin J."/>
            <person name="Greiner C."/>
            <person name="Han Y."/>
            <person name="Hu H."/>
            <person name="Hughes D.S.T."/>
            <person name="Huylmans A.-K."/>
            <person name="Kemena C."/>
            <person name="Kremer L.P.M."/>
            <person name="Lee S.L."/>
            <person name="Lopez-Ezquerra A."/>
            <person name="Mallet L."/>
            <person name="Monroy-Kuhn J.M."/>
            <person name="Moser A."/>
            <person name="Murali S.C."/>
            <person name="Muzny D.M."/>
            <person name="Otani S."/>
            <person name="Piulachs M.-D."/>
            <person name="Poelchau M."/>
            <person name="Qu J."/>
            <person name="Schaub F."/>
            <person name="Wada-Katsumata A."/>
            <person name="Worley K.C."/>
            <person name="Xie Q."/>
            <person name="Ylla G."/>
            <person name="Poulsen M."/>
            <person name="Gibbs R.A."/>
            <person name="Schal C."/>
            <person name="Richards S."/>
            <person name="Belles X."/>
            <person name="Korb J."/>
            <person name="Bornberg-Bauer E."/>
        </authorList>
    </citation>
    <scope>NUCLEOTIDE SEQUENCE [LARGE SCALE GENOMIC DNA]</scope>
    <source>
        <tissue evidence="6">Whole body</tissue>
    </source>
</reference>
<feature type="compositionally biased region" description="Polar residues" evidence="3">
    <location>
        <begin position="51"/>
        <end position="66"/>
    </location>
</feature>
<feature type="region of interest" description="Disordered" evidence="3">
    <location>
        <begin position="1"/>
        <end position="85"/>
    </location>
</feature>
<evidence type="ECO:0000259" key="5">
    <source>
        <dbReference type="Pfam" id="PF13336"/>
    </source>
</evidence>
<dbReference type="PANTHER" id="PTHR21432">
    <property type="entry name" value="ACETYL-COA HYDROLASE-RELATED"/>
    <property type="match status" value="1"/>
</dbReference>
<dbReference type="PANTHER" id="PTHR21432:SF20">
    <property type="entry name" value="ACETYL-COA HYDROLASE"/>
    <property type="match status" value="1"/>
</dbReference>
<organism evidence="6 7">
    <name type="scientific">Cryptotermes secundus</name>
    <dbReference type="NCBI Taxonomy" id="105785"/>
    <lineage>
        <taxon>Eukaryota</taxon>
        <taxon>Metazoa</taxon>
        <taxon>Ecdysozoa</taxon>
        <taxon>Arthropoda</taxon>
        <taxon>Hexapoda</taxon>
        <taxon>Insecta</taxon>
        <taxon>Pterygota</taxon>
        <taxon>Neoptera</taxon>
        <taxon>Polyneoptera</taxon>
        <taxon>Dictyoptera</taxon>
        <taxon>Blattodea</taxon>
        <taxon>Blattoidea</taxon>
        <taxon>Termitoidae</taxon>
        <taxon>Kalotermitidae</taxon>
        <taxon>Cryptotermitinae</taxon>
        <taxon>Cryptotermes</taxon>
    </lineage>
</organism>
<dbReference type="FunCoup" id="A0A2J7QD74">
    <property type="interactions" value="511"/>
</dbReference>
<dbReference type="InterPro" id="IPR003702">
    <property type="entry name" value="ActCoA_hydro_N"/>
</dbReference>
<evidence type="ECO:0000256" key="3">
    <source>
        <dbReference type="SAM" id="MobiDB-lite"/>
    </source>
</evidence>
<dbReference type="STRING" id="105785.A0A2J7QD74"/>
<dbReference type="InterPro" id="IPR037171">
    <property type="entry name" value="NagB/RpiA_transferase-like"/>
</dbReference>
<protein>
    <submittedName>
        <fullName evidence="6">4-hydroxybutyrate coenzyme A transferase</fullName>
    </submittedName>
</protein>
<gene>
    <name evidence="6" type="primary">cat2_1</name>
    <name evidence="6" type="ORF">B7P43_G13972</name>
</gene>
<dbReference type="GO" id="GO:0005739">
    <property type="term" value="C:mitochondrion"/>
    <property type="evidence" value="ECO:0007669"/>
    <property type="project" value="TreeGrafter"/>
</dbReference>
<dbReference type="OrthoDB" id="10250396at2759"/>
<accession>A0A2J7QD74</accession>
<dbReference type="AlphaFoldDB" id="A0A2J7QD74"/>
<feature type="domain" description="Acetyl-CoA hydrolase/transferase C-terminal" evidence="5">
    <location>
        <begin position="439"/>
        <end position="593"/>
    </location>
</feature>
<dbReference type="Proteomes" id="UP000235965">
    <property type="component" value="Unassembled WGS sequence"/>
</dbReference>
<dbReference type="EMBL" id="NEVH01015827">
    <property type="protein sequence ID" value="PNF26527.1"/>
    <property type="molecule type" value="Genomic_DNA"/>
</dbReference>
<dbReference type="GO" id="GO:0006083">
    <property type="term" value="P:acetate metabolic process"/>
    <property type="evidence" value="ECO:0007669"/>
    <property type="project" value="InterPro"/>
</dbReference>
<dbReference type="Gene3D" id="3.40.1080.10">
    <property type="entry name" value="Glutaconate Coenzyme A-transferase"/>
    <property type="match status" value="1"/>
</dbReference>
<evidence type="ECO:0000313" key="7">
    <source>
        <dbReference type="Proteomes" id="UP000235965"/>
    </source>
</evidence>
<dbReference type="InterPro" id="IPR026888">
    <property type="entry name" value="AcetylCoA_hyd_C"/>
</dbReference>
<dbReference type="InParanoid" id="A0A2J7QD74"/>
<dbReference type="SUPFAM" id="SSF100950">
    <property type="entry name" value="NagB/RpiA/CoA transferase-like"/>
    <property type="match status" value="2"/>
</dbReference>
<dbReference type="GO" id="GO:0008775">
    <property type="term" value="F:acetate CoA-transferase activity"/>
    <property type="evidence" value="ECO:0007669"/>
    <property type="project" value="InterPro"/>
</dbReference>
<evidence type="ECO:0000256" key="1">
    <source>
        <dbReference type="ARBA" id="ARBA00009632"/>
    </source>
</evidence>
<comment type="similarity">
    <text evidence="1">Belongs to the acetyl-CoA hydrolase/transferase family.</text>
</comment>
<dbReference type="Pfam" id="PF02550">
    <property type="entry name" value="AcetylCoA_hydro"/>
    <property type="match status" value="1"/>
</dbReference>
<keyword evidence="2 6" id="KW-0808">Transferase</keyword>
<proteinExistence type="inferred from homology"/>
<evidence type="ECO:0000256" key="2">
    <source>
        <dbReference type="ARBA" id="ARBA00022679"/>
    </source>
</evidence>
<evidence type="ECO:0000259" key="4">
    <source>
        <dbReference type="Pfam" id="PF02550"/>
    </source>
</evidence>
<dbReference type="Pfam" id="PF13336">
    <property type="entry name" value="AcetylCoA_hyd_C"/>
    <property type="match status" value="1"/>
</dbReference>
<dbReference type="Gene3D" id="3.30.750.70">
    <property type="entry name" value="4-hydroxybutyrate coenzyme like domains"/>
    <property type="match status" value="1"/>
</dbReference>
<evidence type="ECO:0000313" key="6">
    <source>
        <dbReference type="EMBL" id="PNF26527.1"/>
    </source>
</evidence>
<sequence length="603" mass="66129">MDYAELKNKVIRPKKRLAEGTEPELSSDGELRAQPRGTVKRTKKSAKYDTKQSSNKTQNISTSQNHNETKNRIEPGSVPQADSEAQSLGIEITNREAIHTLANRKPVVSVLRVLSEQRLAASFRRRPEGDREGLGGKAVEGEDTFPFDWLGAGREEPGQRSQYSDWLRAGREEPRQRSQYSDWLLAGRNTVFIQGAAATPVPLVKAMTAVAKEARLKDIKVCHIHTEGPAPYSHKDYEGIFRTYSFFIGANVRKGIAEGHADSVPIFLSQIPSLFHKKIFQPSISLIQVSAPDRHGFCSLGTSVDCVPAALMHSKTIIAQVNEKMPRTFGDTVIHQSQIDYAVELDCPIVQHERKAPSEAEKEIGKLIAENLVEDGATLQMGIGSIPDAVLSALKGHKHLGIHSEMFSDGVVDLVKCGAITNSEKSMHKGKIIGSFLMGSQKLYDFVHDNPSIEMLAVDHVNDTDIISKQTKMTAINSCISVDLSGQVNADSIGTRMYSGFGGQLDFIYGAAIAADKKGKPIIALESTTKTGESKIVPYLKEGAGVVTTRGHVRYVVTEHGIADLFGKSLQQRSYALINIAHPKHREALTKAAFERFKVMPSP</sequence>